<name>A0A917C2J6_9HYPH</name>
<comment type="similarity">
    <text evidence="1">Belongs to the non-flavoprotein flavin reductase family.</text>
</comment>
<sequence length="166" mass="17055">MSPLDPALFKEAMRNMASSVAVIATDGPAGLAGLTVSSLSSLSMEPPSVVFCVHGASSALPALLENGVFAANVLAHGQHGVSDAFAGQVPAFRADKFGCAEWDALVTGAPALRGALMTFDCRVAATFDFGTHRIIAGEVVAIASAEGAIAEPLIYANRAYRRLHVA</sequence>
<evidence type="ECO:0000256" key="1">
    <source>
        <dbReference type="ARBA" id="ARBA00008898"/>
    </source>
</evidence>
<dbReference type="PANTHER" id="PTHR30466:SF11">
    <property type="entry name" value="FLAVIN-DEPENDENT MONOOXYGENASE, REDUCTASE SUBUNIT HSAB"/>
    <property type="match status" value="1"/>
</dbReference>
<comment type="caution">
    <text evidence="4">The sequence shown here is derived from an EMBL/GenBank/DDBJ whole genome shotgun (WGS) entry which is preliminary data.</text>
</comment>
<dbReference type="Proteomes" id="UP000606044">
    <property type="component" value="Unassembled WGS sequence"/>
</dbReference>
<dbReference type="Pfam" id="PF01613">
    <property type="entry name" value="Flavin_Reduct"/>
    <property type="match status" value="1"/>
</dbReference>
<dbReference type="SMART" id="SM00903">
    <property type="entry name" value="Flavin_Reduct"/>
    <property type="match status" value="1"/>
</dbReference>
<keyword evidence="5" id="KW-1185">Reference proteome</keyword>
<evidence type="ECO:0000313" key="5">
    <source>
        <dbReference type="Proteomes" id="UP000606044"/>
    </source>
</evidence>
<proteinExistence type="inferred from homology"/>
<protein>
    <submittedName>
        <fullName evidence="4">FMN reductase (NADH) RutF</fullName>
    </submittedName>
</protein>
<dbReference type="EMBL" id="BMCT01000003">
    <property type="protein sequence ID" value="GGF67005.1"/>
    <property type="molecule type" value="Genomic_DNA"/>
</dbReference>
<dbReference type="InterPro" id="IPR050268">
    <property type="entry name" value="NADH-dep_flavin_reductase"/>
</dbReference>
<organism evidence="4 5">
    <name type="scientific">Azorhizobium oxalatiphilum</name>
    <dbReference type="NCBI Taxonomy" id="980631"/>
    <lineage>
        <taxon>Bacteria</taxon>
        <taxon>Pseudomonadati</taxon>
        <taxon>Pseudomonadota</taxon>
        <taxon>Alphaproteobacteria</taxon>
        <taxon>Hyphomicrobiales</taxon>
        <taxon>Xanthobacteraceae</taxon>
        <taxon>Azorhizobium</taxon>
    </lineage>
</organism>
<reference evidence="4" key="1">
    <citation type="journal article" date="2014" name="Int. J. Syst. Evol. Microbiol.">
        <title>Complete genome sequence of Corynebacterium casei LMG S-19264T (=DSM 44701T), isolated from a smear-ripened cheese.</title>
        <authorList>
            <consortium name="US DOE Joint Genome Institute (JGI-PGF)"/>
            <person name="Walter F."/>
            <person name="Albersmeier A."/>
            <person name="Kalinowski J."/>
            <person name="Ruckert C."/>
        </authorList>
    </citation>
    <scope>NUCLEOTIDE SEQUENCE</scope>
    <source>
        <strain evidence="4">CCM 7897</strain>
    </source>
</reference>
<keyword evidence="2" id="KW-0560">Oxidoreductase</keyword>
<dbReference type="GO" id="GO:0042602">
    <property type="term" value="F:riboflavin reductase (NADPH) activity"/>
    <property type="evidence" value="ECO:0007669"/>
    <property type="project" value="TreeGrafter"/>
</dbReference>
<dbReference type="PANTHER" id="PTHR30466">
    <property type="entry name" value="FLAVIN REDUCTASE"/>
    <property type="match status" value="1"/>
</dbReference>
<evidence type="ECO:0000313" key="4">
    <source>
        <dbReference type="EMBL" id="GGF67005.1"/>
    </source>
</evidence>
<dbReference type="GO" id="GO:0010181">
    <property type="term" value="F:FMN binding"/>
    <property type="evidence" value="ECO:0007669"/>
    <property type="project" value="InterPro"/>
</dbReference>
<dbReference type="InterPro" id="IPR012349">
    <property type="entry name" value="Split_barrel_FMN-bd"/>
</dbReference>
<evidence type="ECO:0000259" key="3">
    <source>
        <dbReference type="SMART" id="SM00903"/>
    </source>
</evidence>
<dbReference type="AlphaFoldDB" id="A0A917C2J6"/>
<dbReference type="InterPro" id="IPR002563">
    <property type="entry name" value="Flavin_Rdtase-like_dom"/>
</dbReference>
<gene>
    <name evidence="4" type="primary">rutF</name>
    <name evidence="4" type="ORF">GCM10007301_28300</name>
</gene>
<dbReference type="SUPFAM" id="SSF50475">
    <property type="entry name" value="FMN-binding split barrel"/>
    <property type="match status" value="1"/>
</dbReference>
<evidence type="ECO:0000256" key="2">
    <source>
        <dbReference type="ARBA" id="ARBA00023002"/>
    </source>
</evidence>
<reference evidence="4" key="2">
    <citation type="submission" date="2020-09" db="EMBL/GenBank/DDBJ databases">
        <authorList>
            <person name="Sun Q."/>
            <person name="Sedlacek I."/>
        </authorList>
    </citation>
    <scope>NUCLEOTIDE SEQUENCE</scope>
    <source>
        <strain evidence="4">CCM 7897</strain>
    </source>
</reference>
<accession>A0A917C2J6</accession>
<dbReference type="RefSeq" id="WP_188579530.1">
    <property type="nucleotide sequence ID" value="NZ_BMCT01000003.1"/>
</dbReference>
<feature type="domain" description="Flavin reductase like" evidence="3">
    <location>
        <begin position="13"/>
        <end position="162"/>
    </location>
</feature>
<dbReference type="Gene3D" id="2.30.110.10">
    <property type="entry name" value="Electron Transport, Fmn-binding Protein, Chain A"/>
    <property type="match status" value="1"/>
</dbReference>